<reference evidence="1 2" key="1">
    <citation type="journal article" date="2022" name="Genome Biol. Evol.">
        <title>The Spruce Budworm Genome: Reconstructing the Evolutionary History of Antifreeze Proteins.</title>
        <authorList>
            <person name="Beliveau C."/>
            <person name="Gagne P."/>
            <person name="Picq S."/>
            <person name="Vernygora O."/>
            <person name="Keeling C.I."/>
            <person name="Pinkney K."/>
            <person name="Doucet D."/>
            <person name="Wen F."/>
            <person name="Johnston J.S."/>
            <person name="Maaroufi H."/>
            <person name="Boyle B."/>
            <person name="Laroche J."/>
            <person name="Dewar K."/>
            <person name="Juretic N."/>
            <person name="Blackburn G."/>
            <person name="Nisole A."/>
            <person name="Brunet B."/>
            <person name="Brandao M."/>
            <person name="Lumley L."/>
            <person name="Duan J."/>
            <person name="Quan G."/>
            <person name="Lucarotti C.J."/>
            <person name="Roe A.D."/>
            <person name="Sperling F.A.H."/>
            <person name="Levesque R.C."/>
            <person name="Cusson M."/>
        </authorList>
    </citation>
    <scope>NUCLEOTIDE SEQUENCE [LARGE SCALE GENOMIC DNA]</scope>
    <source>
        <strain evidence="1">Glfc:IPQL:Cfum</strain>
    </source>
</reference>
<organism evidence="1 2">
    <name type="scientific">Choristoneura fumiferana</name>
    <name type="common">Spruce budworm moth</name>
    <name type="synonym">Archips fumiferana</name>
    <dbReference type="NCBI Taxonomy" id="7141"/>
    <lineage>
        <taxon>Eukaryota</taxon>
        <taxon>Metazoa</taxon>
        <taxon>Ecdysozoa</taxon>
        <taxon>Arthropoda</taxon>
        <taxon>Hexapoda</taxon>
        <taxon>Insecta</taxon>
        <taxon>Pterygota</taxon>
        <taxon>Neoptera</taxon>
        <taxon>Endopterygota</taxon>
        <taxon>Lepidoptera</taxon>
        <taxon>Glossata</taxon>
        <taxon>Ditrysia</taxon>
        <taxon>Tortricoidea</taxon>
        <taxon>Tortricidae</taxon>
        <taxon>Tortricinae</taxon>
        <taxon>Choristoneura</taxon>
    </lineage>
</organism>
<protein>
    <submittedName>
        <fullName evidence="1">Uncharacterized protein</fullName>
    </submittedName>
</protein>
<evidence type="ECO:0000313" key="2">
    <source>
        <dbReference type="Proteomes" id="UP001064048"/>
    </source>
</evidence>
<name>A0ACC0K9N8_CHOFU</name>
<dbReference type="Proteomes" id="UP001064048">
    <property type="component" value="Chromosome 28"/>
</dbReference>
<proteinExistence type="predicted"/>
<gene>
    <name evidence="1" type="ORF">MSG28_015284</name>
</gene>
<keyword evidence="2" id="KW-1185">Reference proteome</keyword>
<comment type="caution">
    <text evidence="1">The sequence shown here is derived from an EMBL/GenBank/DDBJ whole genome shotgun (WGS) entry which is preliminary data.</text>
</comment>
<accession>A0ACC0K9N8</accession>
<evidence type="ECO:0000313" key="1">
    <source>
        <dbReference type="EMBL" id="KAI8433192.1"/>
    </source>
</evidence>
<dbReference type="EMBL" id="CM046128">
    <property type="protein sequence ID" value="KAI8433192.1"/>
    <property type="molecule type" value="Genomic_DNA"/>
</dbReference>
<sequence>MRSRSNYDIRGRPFFPVLRQGQTGTTGVLSATTSATTVENEYIPYWPGGEWAMHRDPGYQKYCPEIVMKFLSGSSTALSEHGRVVGHAHGTCTVGATTTCSSRSSRAQLVGQTYLPSSC</sequence>